<dbReference type="SUPFAM" id="SSF48726">
    <property type="entry name" value="Immunoglobulin"/>
    <property type="match status" value="1"/>
</dbReference>
<sequence length="182" mass="20391">MIYPQQLTTRLIYIHIQYPQSLTVTVGEMATLSCHFNFKSLKSGVQWFKMKPGKQLIPKSLRRIFVEKNQTSSLVITEVTLEDCGWFFCEVNVLQKDPKLGNGTKNEHATLRLSVTWMYRGTAADIDLVSDARYTLPANISGGSMPEPPVGRALLSSGLLVNSIPSRQSKCFVVTDNPRLKV</sequence>
<protein>
    <recommendedName>
        <fullName evidence="1">Ig-like domain-containing protein</fullName>
    </recommendedName>
</protein>
<name>A0A3B5LGZ3_9TELE</name>
<dbReference type="Proteomes" id="UP000261380">
    <property type="component" value="Unplaced"/>
</dbReference>
<dbReference type="InterPro" id="IPR036179">
    <property type="entry name" value="Ig-like_dom_sf"/>
</dbReference>
<evidence type="ECO:0000313" key="3">
    <source>
        <dbReference type="Proteomes" id="UP000261380"/>
    </source>
</evidence>
<accession>A0A3B5LGZ3</accession>
<feature type="domain" description="Ig-like" evidence="1">
    <location>
        <begin position="4"/>
        <end position="112"/>
    </location>
</feature>
<dbReference type="Gene3D" id="2.60.40.10">
    <property type="entry name" value="Immunoglobulins"/>
    <property type="match status" value="1"/>
</dbReference>
<keyword evidence="3" id="KW-1185">Reference proteome</keyword>
<dbReference type="AlphaFoldDB" id="A0A3B5LGZ3"/>
<dbReference type="CDD" id="cd00099">
    <property type="entry name" value="IgV"/>
    <property type="match status" value="1"/>
</dbReference>
<dbReference type="GeneTree" id="ENSGT00940000177020"/>
<dbReference type="InterPro" id="IPR003599">
    <property type="entry name" value="Ig_sub"/>
</dbReference>
<dbReference type="Pfam" id="PF13927">
    <property type="entry name" value="Ig_3"/>
    <property type="match status" value="1"/>
</dbReference>
<dbReference type="PROSITE" id="PS50835">
    <property type="entry name" value="IG_LIKE"/>
    <property type="match status" value="1"/>
</dbReference>
<reference evidence="2" key="2">
    <citation type="submission" date="2025-09" db="UniProtKB">
        <authorList>
            <consortium name="Ensembl"/>
        </authorList>
    </citation>
    <scope>IDENTIFICATION</scope>
</reference>
<proteinExistence type="predicted"/>
<dbReference type="SMART" id="SM00409">
    <property type="entry name" value="IG"/>
    <property type="match status" value="1"/>
</dbReference>
<dbReference type="InterPro" id="IPR007110">
    <property type="entry name" value="Ig-like_dom"/>
</dbReference>
<evidence type="ECO:0000259" key="1">
    <source>
        <dbReference type="PROSITE" id="PS50835"/>
    </source>
</evidence>
<evidence type="ECO:0000313" key="2">
    <source>
        <dbReference type="Ensembl" id="ENSXCOP00000010127.1"/>
    </source>
</evidence>
<dbReference type="Ensembl" id="ENSXCOT00000010246.1">
    <property type="protein sequence ID" value="ENSXCOP00000010127.1"/>
    <property type="gene ID" value="ENSXCOG00000007683.1"/>
</dbReference>
<reference evidence="2" key="1">
    <citation type="submission" date="2025-08" db="UniProtKB">
        <authorList>
            <consortium name="Ensembl"/>
        </authorList>
    </citation>
    <scope>IDENTIFICATION</scope>
</reference>
<organism evidence="2 3">
    <name type="scientific">Xiphophorus couchianus</name>
    <name type="common">Monterrey platyfish</name>
    <dbReference type="NCBI Taxonomy" id="32473"/>
    <lineage>
        <taxon>Eukaryota</taxon>
        <taxon>Metazoa</taxon>
        <taxon>Chordata</taxon>
        <taxon>Craniata</taxon>
        <taxon>Vertebrata</taxon>
        <taxon>Euteleostomi</taxon>
        <taxon>Actinopterygii</taxon>
        <taxon>Neopterygii</taxon>
        <taxon>Teleostei</taxon>
        <taxon>Neoteleostei</taxon>
        <taxon>Acanthomorphata</taxon>
        <taxon>Ovalentaria</taxon>
        <taxon>Atherinomorphae</taxon>
        <taxon>Cyprinodontiformes</taxon>
        <taxon>Poeciliidae</taxon>
        <taxon>Poeciliinae</taxon>
        <taxon>Xiphophorus</taxon>
    </lineage>
</organism>
<dbReference type="InterPro" id="IPR013783">
    <property type="entry name" value="Ig-like_fold"/>
</dbReference>